<name>E9GVJ5_DAPPU</name>
<feature type="chain" id="PRO_5003241317" evidence="1">
    <location>
        <begin position="25"/>
        <end position="103"/>
    </location>
</feature>
<dbReference type="Proteomes" id="UP000000305">
    <property type="component" value="Unassembled WGS sequence"/>
</dbReference>
<keyword evidence="3" id="KW-1185">Reference proteome</keyword>
<protein>
    <submittedName>
        <fullName evidence="2">Uncharacterized protein</fullName>
    </submittedName>
</protein>
<organism evidence="2 3">
    <name type="scientific">Daphnia pulex</name>
    <name type="common">Water flea</name>
    <dbReference type="NCBI Taxonomy" id="6669"/>
    <lineage>
        <taxon>Eukaryota</taxon>
        <taxon>Metazoa</taxon>
        <taxon>Ecdysozoa</taxon>
        <taxon>Arthropoda</taxon>
        <taxon>Crustacea</taxon>
        <taxon>Branchiopoda</taxon>
        <taxon>Diplostraca</taxon>
        <taxon>Cladocera</taxon>
        <taxon>Anomopoda</taxon>
        <taxon>Daphniidae</taxon>
        <taxon>Daphnia</taxon>
    </lineage>
</organism>
<dbReference type="HOGENOM" id="CLU_2415509_0_0_1"/>
<gene>
    <name evidence="2" type="ORF">DAPPUDRAFT_306133</name>
</gene>
<dbReference type="AlphaFoldDB" id="E9GVJ5"/>
<keyword evidence="1" id="KW-0732">Signal</keyword>
<dbReference type="InParanoid" id="E9GVJ5"/>
<evidence type="ECO:0000313" key="2">
    <source>
        <dbReference type="EMBL" id="EFX76518.1"/>
    </source>
</evidence>
<dbReference type="EMBL" id="GL732568">
    <property type="protein sequence ID" value="EFX76518.1"/>
    <property type="molecule type" value="Genomic_DNA"/>
</dbReference>
<evidence type="ECO:0000313" key="3">
    <source>
        <dbReference type="Proteomes" id="UP000000305"/>
    </source>
</evidence>
<dbReference type="OrthoDB" id="6371598at2759"/>
<evidence type="ECO:0000256" key="1">
    <source>
        <dbReference type="SAM" id="SignalP"/>
    </source>
</evidence>
<accession>E9GVJ5</accession>
<feature type="signal peptide" evidence="1">
    <location>
        <begin position="1"/>
        <end position="24"/>
    </location>
</feature>
<sequence>MEKMIKVLISVFVVAVLLLETTLACECRYNIVYEGHNGHNGGSGCYMVRPASRGTACQCRPVGYAFICEGRQVDCQNRNHYLCRYPDTSKEACIFANGDCGGY</sequence>
<reference evidence="2 3" key="1">
    <citation type="journal article" date="2011" name="Science">
        <title>The ecoresponsive genome of Daphnia pulex.</title>
        <authorList>
            <person name="Colbourne J.K."/>
            <person name="Pfrender M.E."/>
            <person name="Gilbert D."/>
            <person name="Thomas W.K."/>
            <person name="Tucker A."/>
            <person name="Oakley T.H."/>
            <person name="Tokishita S."/>
            <person name="Aerts A."/>
            <person name="Arnold G.J."/>
            <person name="Basu M.K."/>
            <person name="Bauer D.J."/>
            <person name="Caceres C.E."/>
            <person name="Carmel L."/>
            <person name="Casola C."/>
            <person name="Choi J.H."/>
            <person name="Detter J.C."/>
            <person name="Dong Q."/>
            <person name="Dusheyko S."/>
            <person name="Eads B.D."/>
            <person name="Frohlich T."/>
            <person name="Geiler-Samerotte K.A."/>
            <person name="Gerlach D."/>
            <person name="Hatcher P."/>
            <person name="Jogdeo S."/>
            <person name="Krijgsveld J."/>
            <person name="Kriventseva E.V."/>
            <person name="Kultz D."/>
            <person name="Laforsch C."/>
            <person name="Lindquist E."/>
            <person name="Lopez J."/>
            <person name="Manak J.R."/>
            <person name="Muller J."/>
            <person name="Pangilinan J."/>
            <person name="Patwardhan R.P."/>
            <person name="Pitluck S."/>
            <person name="Pritham E.J."/>
            <person name="Rechtsteiner A."/>
            <person name="Rho M."/>
            <person name="Rogozin I.B."/>
            <person name="Sakarya O."/>
            <person name="Salamov A."/>
            <person name="Schaack S."/>
            <person name="Shapiro H."/>
            <person name="Shiga Y."/>
            <person name="Skalitzky C."/>
            <person name="Smith Z."/>
            <person name="Souvorov A."/>
            <person name="Sung W."/>
            <person name="Tang Z."/>
            <person name="Tsuchiya D."/>
            <person name="Tu H."/>
            <person name="Vos H."/>
            <person name="Wang M."/>
            <person name="Wolf Y.I."/>
            <person name="Yamagata H."/>
            <person name="Yamada T."/>
            <person name="Ye Y."/>
            <person name="Shaw J.R."/>
            <person name="Andrews J."/>
            <person name="Crease T.J."/>
            <person name="Tang H."/>
            <person name="Lucas S.M."/>
            <person name="Robertson H.M."/>
            <person name="Bork P."/>
            <person name="Koonin E.V."/>
            <person name="Zdobnov E.M."/>
            <person name="Grigoriev I.V."/>
            <person name="Lynch M."/>
            <person name="Boore J.L."/>
        </authorList>
    </citation>
    <scope>NUCLEOTIDE SEQUENCE [LARGE SCALE GENOMIC DNA]</scope>
</reference>
<dbReference type="KEGG" id="dpx:DAPPUDRAFT_306133"/>
<proteinExistence type="predicted"/>